<proteinExistence type="predicted"/>
<organism evidence="2">
    <name type="scientific">Rhodotorula toruloides</name>
    <name type="common">Yeast</name>
    <name type="synonym">Rhodosporidium toruloides</name>
    <dbReference type="NCBI Taxonomy" id="5286"/>
    <lineage>
        <taxon>Eukaryota</taxon>
        <taxon>Fungi</taxon>
        <taxon>Dikarya</taxon>
        <taxon>Basidiomycota</taxon>
        <taxon>Pucciniomycotina</taxon>
        <taxon>Microbotryomycetes</taxon>
        <taxon>Sporidiobolales</taxon>
        <taxon>Sporidiobolaceae</taxon>
        <taxon>Rhodotorula</taxon>
    </lineage>
</organism>
<reference evidence="2" key="1">
    <citation type="journal article" date="2014" name="Genome Announc.">
        <title>Draft genome sequence of Rhodosporidium toruloides CECT1137, an oleaginous yeast of biotechnological interest.</title>
        <authorList>
            <person name="Morin N."/>
            <person name="Calcas X."/>
            <person name="Devillers H."/>
            <person name="Durrens P."/>
            <person name="Sherman D.J."/>
            <person name="Nicaud J.-M."/>
            <person name="Neuveglise C."/>
        </authorList>
    </citation>
    <scope>NUCLEOTIDE SEQUENCE</scope>
    <source>
        <strain evidence="2">CECT1137</strain>
    </source>
</reference>
<accession>A0A061BDR2</accession>
<sequence>MTTNHMWTFAECARMRQIIATDYPFPKYLDFDEVARKLNQEFPSNVPFAEAMCYTMNWAIEHGHSQFSQRLGFDDGGEKYLKFITEEKRKSNERYAEKRARDTETPRRRKWSEEEIDYVVELGFARKERKLTWAGVASLVKEKYGFECTLSMANNIFYTYSNVSPYKEKYGKKAAFKYKNKWKNEEGQKGHPKKRMRREEPAETPVEPSGEGETTAAAAAVEQSDEEVDQLASDEEEDYPQLAEQEQGLEQDEEEEIDELDEE</sequence>
<name>A0A061BDR2_RHOTO</name>
<feature type="compositionally biased region" description="Acidic residues" evidence="1">
    <location>
        <begin position="223"/>
        <end position="239"/>
    </location>
</feature>
<feature type="compositionally biased region" description="Low complexity" evidence="1">
    <location>
        <begin position="209"/>
        <end position="222"/>
    </location>
</feature>
<dbReference type="AlphaFoldDB" id="A0A061BDR2"/>
<feature type="compositionally biased region" description="Acidic residues" evidence="1">
    <location>
        <begin position="247"/>
        <end position="263"/>
    </location>
</feature>
<evidence type="ECO:0000313" key="2">
    <source>
        <dbReference type="EMBL" id="CDR48099.1"/>
    </source>
</evidence>
<protein>
    <submittedName>
        <fullName evidence="2">RHTO0S16e01222g1_1</fullName>
    </submittedName>
</protein>
<feature type="region of interest" description="Disordered" evidence="1">
    <location>
        <begin position="183"/>
        <end position="263"/>
    </location>
</feature>
<evidence type="ECO:0000256" key="1">
    <source>
        <dbReference type="SAM" id="MobiDB-lite"/>
    </source>
</evidence>
<dbReference type="EMBL" id="LK052951">
    <property type="protein sequence ID" value="CDR48099.1"/>
    <property type="molecule type" value="Genomic_DNA"/>
</dbReference>
<gene>
    <name evidence="2" type="ORF">RHTO0S_16e01222g</name>
</gene>